<organism evidence="1 2">
    <name type="scientific">Candidatus Promineifilum breve</name>
    <dbReference type="NCBI Taxonomy" id="1806508"/>
    <lineage>
        <taxon>Bacteria</taxon>
        <taxon>Bacillati</taxon>
        <taxon>Chloroflexota</taxon>
        <taxon>Ardenticatenia</taxon>
        <taxon>Candidatus Promineifilales</taxon>
        <taxon>Candidatus Promineifilaceae</taxon>
        <taxon>Candidatus Promineifilum</taxon>
    </lineage>
</organism>
<dbReference type="AlphaFoldDB" id="A0A170PJB0"/>
<dbReference type="Proteomes" id="UP000215027">
    <property type="component" value="Chromosome I"/>
</dbReference>
<dbReference type="KEGG" id="pbf:CFX0092_A3515"/>
<gene>
    <name evidence="1" type="ORF">CFX0092_A3515</name>
</gene>
<dbReference type="RefSeq" id="WP_095044611.1">
    <property type="nucleotide sequence ID" value="NZ_LN890655.1"/>
</dbReference>
<dbReference type="EMBL" id="LN890655">
    <property type="protein sequence ID" value="CUS05393.2"/>
    <property type="molecule type" value="Genomic_DNA"/>
</dbReference>
<evidence type="ECO:0000313" key="2">
    <source>
        <dbReference type="Proteomes" id="UP000215027"/>
    </source>
</evidence>
<protein>
    <submittedName>
        <fullName evidence="1">Uncharacterized protein</fullName>
    </submittedName>
</protein>
<keyword evidence="2" id="KW-1185">Reference proteome</keyword>
<reference evidence="1" key="1">
    <citation type="submission" date="2016-01" db="EMBL/GenBank/DDBJ databases">
        <authorList>
            <person name="Mcilroy J.S."/>
            <person name="Karst M S."/>
            <person name="Albertsen M."/>
        </authorList>
    </citation>
    <scope>NUCLEOTIDE SEQUENCE</scope>
    <source>
        <strain evidence="1">Cfx-K</strain>
    </source>
</reference>
<dbReference type="Gene3D" id="1.10.10.60">
    <property type="entry name" value="Homeodomain-like"/>
    <property type="match status" value="1"/>
</dbReference>
<evidence type="ECO:0000313" key="1">
    <source>
        <dbReference type="EMBL" id="CUS05393.2"/>
    </source>
</evidence>
<accession>A0A170PJB0</accession>
<proteinExistence type="predicted"/>
<name>A0A170PJB0_9CHLR</name>
<sequence length="142" mass="15470">MHKPPIEGLDGENILALYEEGLRLVDIAAATGRSVAGVQKFLSGCEGYIPQERAPRRRVLRRPAVPAIGAEESARMTALYAGGLNIRRIALATGRSRGGVRRVLRRCGVYDAARSAVARPGRENDVYWRKSMVVPDGAKEKS</sequence>